<evidence type="ECO:0000256" key="10">
    <source>
        <dbReference type="ARBA" id="ARBA00022833"/>
    </source>
</evidence>
<dbReference type="CDD" id="cd07718">
    <property type="entry name" value="RNaseZ_ELAC1_ELAC2-C-term-like_MBL-fold"/>
    <property type="match status" value="1"/>
</dbReference>
<keyword evidence="10" id="KW-0862">Zinc</keyword>
<evidence type="ECO:0000256" key="9">
    <source>
        <dbReference type="ARBA" id="ARBA00022801"/>
    </source>
</evidence>
<dbReference type="SUPFAM" id="SSF56281">
    <property type="entry name" value="Metallo-hydrolase/oxidoreductase"/>
    <property type="match status" value="2"/>
</dbReference>
<evidence type="ECO:0000256" key="1">
    <source>
        <dbReference type="ARBA" id="ARBA00000402"/>
    </source>
</evidence>
<organism evidence="14 15">
    <name type="scientific">Fusarium heterosporum</name>
    <dbReference type="NCBI Taxonomy" id="42747"/>
    <lineage>
        <taxon>Eukaryota</taxon>
        <taxon>Fungi</taxon>
        <taxon>Dikarya</taxon>
        <taxon>Ascomycota</taxon>
        <taxon>Pezizomycotina</taxon>
        <taxon>Sordariomycetes</taxon>
        <taxon>Hypocreomycetidae</taxon>
        <taxon>Hypocreales</taxon>
        <taxon>Nectriaceae</taxon>
        <taxon>Fusarium</taxon>
        <taxon>Fusarium heterosporum species complex</taxon>
    </lineage>
</organism>
<evidence type="ECO:0000256" key="4">
    <source>
        <dbReference type="ARBA" id="ARBA00012477"/>
    </source>
</evidence>
<feature type="region of interest" description="Disordered" evidence="11">
    <location>
        <begin position="169"/>
        <end position="203"/>
    </location>
</feature>
<dbReference type="InterPro" id="IPR047151">
    <property type="entry name" value="RNZ2-like"/>
</dbReference>
<evidence type="ECO:0000259" key="13">
    <source>
        <dbReference type="Pfam" id="PF13691"/>
    </source>
</evidence>
<comment type="caution">
    <text evidence="14">The sequence shown here is derived from an EMBL/GenBank/DDBJ whole genome shotgun (WGS) entry which is preliminary data.</text>
</comment>
<dbReference type="Pfam" id="PF12706">
    <property type="entry name" value="Lactamase_B_2"/>
    <property type="match status" value="1"/>
</dbReference>
<evidence type="ECO:0000256" key="5">
    <source>
        <dbReference type="ARBA" id="ARBA00022694"/>
    </source>
</evidence>
<evidence type="ECO:0000256" key="3">
    <source>
        <dbReference type="ARBA" id="ARBA00007823"/>
    </source>
</evidence>
<dbReference type="Proteomes" id="UP000567885">
    <property type="component" value="Unassembled WGS sequence"/>
</dbReference>
<dbReference type="EMBL" id="JAAGWQ010000081">
    <property type="protein sequence ID" value="KAF5669657.1"/>
    <property type="molecule type" value="Genomic_DNA"/>
</dbReference>
<feature type="domain" description="tRNase Z endonuclease" evidence="13">
    <location>
        <begin position="7"/>
        <end position="68"/>
    </location>
</feature>
<keyword evidence="7" id="KW-0479">Metal-binding</keyword>
<dbReference type="EC" id="3.1.26.11" evidence="4"/>
<evidence type="ECO:0000313" key="14">
    <source>
        <dbReference type="EMBL" id="KAF5669657.1"/>
    </source>
</evidence>
<comment type="catalytic activity">
    <reaction evidence="1">
        <text>Endonucleolytic cleavage of RNA, removing extra 3' nucleotides from tRNA precursor, generating 3' termini of tRNAs. A 3'-hydroxy group is left at the tRNA terminus and a 5'-phosphoryl group is left at the trailer molecule.</text>
        <dbReference type="EC" id="3.1.26.11"/>
    </reaction>
</comment>
<sequence length="840" mass="93775">MTTTVEIATVPTVDTPGACLFVHGGKRSYVFGRPEEGTQRAFQSRRLGMGATEQVFLTGGVSWEQVGGLFGYVLTVGGSLESTKEQAATVNEERKRKGQKPLTVDFFDTIHVHGGENLCHTLAACRPVILRQPMRLRTYEHREDSRSNGIESLEPDWQDDTLRVWKIPVEQERSSSPKKRRRSSPLVGDVSSPSEPQFKEWSPLSNPEYAATIIEEIMFNGSLRGNGMLHSTKLGEVNSTETVFIRRQDNDFELYKGPRPGDTPEPSDLDQTVWVFPKKGAKHDRDSDSVNLVHRSLPPTIYSKTSMCYIVKCNDRRGKFDAKRAKELGVHGTDFRRLTSGETIETKDGVTVTPDMVLGETQPGQGFVVADLESRDYIDSFMERPEWSHPELMSHVSVMYWILGPKLADDARIQKFIEAHSTLRHIFCAKDTCPNMISLSGPAQLQTKLRRIDPERFSLLKYDNSIQGPLPSGTHAESGRVGDKIALMPRLQFGAGTIAPFPDLAEVAKSVSDEILELAQKAHDETSDPEFLRKLEEEESDIPNRDAEIIPLGTGSSIPGKYRNVSATLIRVPGVGNYIFDVGEGTLGQIRRLYGEDETANILRDLKCIVISHLHADHHLGAPILIKAWYNCNIENSKAKLAISCISRYQALLEEVSQVDDIGFHRLEFPHCNPVKNDRLNTGRFVLEEKDFGLRSITRVPVPHCWMAFATELELTSGLRIAYSGDCRPSDDFASACEGAHLLIHECTFDDDMLSHAKKKMHSTMGEALGVARKMKARKTLLTHFSQRYVKAESLKREDAGRPGEVLMAFDHMSVKLGDFKKAAAYQPVIAQLLADTGDK</sequence>
<evidence type="ECO:0000256" key="2">
    <source>
        <dbReference type="ARBA" id="ARBA00001947"/>
    </source>
</evidence>
<dbReference type="Gene3D" id="3.60.15.10">
    <property type="entry name" value="Ribonuclease Z/Hydroxyacylglutathione hydrolase-like"/>
    <property type="match status" value="2"/>
</dbReference>
<dbReference type="GO" id="GO:0005739">
    <property type="term" value="C:mitochondrion"/>
    <property type="evidence" value="ECO:0007669"/>
    <property type="project" value="TreeGrafter"/>
</dbReference>
<accession>A0A8H5THK2</accession>
<dbReference type="AlphaFoldDB" id="A0A8H5THK2"/>
<dbReference type="InterPro" id="IPR001279">
    <property type="entry name" value="Metallo-B-lactamas"/>
</dbReference>
<evidence type="ECO:0000256" key="11">
    <source>
        <dbReference type="SAM" id="MobiDB-lite"/>
    </source>
</evidence>
<evidence type="ECO:0000256" key="7">
    <source>
        <dbReference type="ARBA" id="ARBA00022723"/>
    </source>
</evidence>
<keyword evidence="9" id="KW-0378">Hydrolase</keyword>
<dbReference type="InterPro" id="IPR036866">
    <property type="entry name" value="RibonucZ/Hydroxyglut_hydro"/>
</dbReference>
<dbReference type="GO" id="GO:0046872">
    <property type="term" value="F:metal ion binding"/>
    <property type="evidence" value="ECO:0007669"/>
    <property type="project" value="UniProtKB-KW"/>
</dbReference>
<dbReference type="GO" id="GO:1990180">
    <property type="term" value="P:mitochondrial tRNA 3'-end processing"/>
    <property type="evidence" value="ECO:0007669"/>
    <property type="project" value="TreeGrafter"/>
</dbReference>
<evidence type="ECO:0000313" key="15">
    <source>
        <dbReference type="Proteomes" id="UP000567885"/>
    </source>
</evidence>
<name>A0A8H5THK2_FUSHE</name>
<evidence type="ECO:0000256" key="6">
    <source>
        <dbReference type="ARBA" id="ARBA00022722"/>
    </source>
</evidence>
<dbReference type="PANTHER" id="PTHR12553:SF49">
    <property type="entry name" value="ZINC PHOSPHODIESTERASE ELAC PROTEIN 2"/>
    <property type="match status" value="1"/>
</dbReference>
<evidence type="ECO:0000256" key="8">
    <source>
        <dbReference type="ARBA" id="ARBA00022759"/>
    </source>
</evidence>
<dbReference type="OrthoDB" id="527344at2759"/>
<protein>
    <recommendedName>
        <fullName evidence="4">ribonuclease Z</fullName>
        <ecNumber evidence="4">3.1.26.11</ecNumber>
    </recommendedName>
</protein>
<feature type="domain" description="Metallo-beta-lactamase" evidence="12">
    <location>
        <begin position="578"/>
        <end position="785"/>
    </location>
</feature>
<evidence type="ECO:0000259" key="12">
    <source>
        <dbReference type="Pfam" id="PF12706"/>
    </source>
</evidence>
<dbReference type="PANTHER" id="PTHR12553">
    <property type="entry name" value="ZINC PHOSPHODIESTERASE ELAC PROTEIN 2"/>
    <property type="match status" value="1"/>
</dbReference>
<keyword evidence="8" id="KW-0255">Endonuclease</keyword>
<comment type="cofactor">
    <cofactor evidence="2">
        <name>Zn(2+)</name>
        <dbReference type="ChEBI" id="CHEBI:29105"/>
    </cofactor>
</comment>
<dbReference type="InterPro" id="IPR027794">
    <property type="entry name" value="tRNase_Z_dom"/>
</dbReference>
<proteinExistence type="inferred from homology"/>
<keyword evidence="6" id="KW-0540">Nuclease</keyword>
<dbReference type="Pfam" id="PF13691">
    <property type="entry name" value="Lactamase_B_4"/>
    <property type="match status" value="1"/>
</dbReference>
<reference evidence="14 15" key="1">
    <citation type="submission" date="2020-05" db="EMBL/GenBank/DDBJ databases">
        <title>Identification and distribution of gene clusters putatively required for synthesis of sphingolipid metabolism inhibitors in phylogenetically diverse species of the filamentous fungus Fusarium.</title>
        <authorList>
            <person name="Kim H.-S."/>
            <person name="Busman M."/>
            <person name="Brown D.W."/>
            <person name="Divon H."/>
            <person name="Uhlig S."/>
            <person name="Proctor R.H."/>
        </authorList>
    </citation>
    <scope>NUCLEOTIDE SEQUENCE [LARGE SCALE GENOMIC DNA]</scope>
    <source>
        <strain evidence="14 15">NRRL 20693</strain>
    </source>
</reference>
<comment type="similarity">
    <text evidence="3">Belongs to the RNase Z family.</text>
</comment>
<keyword evidence="15" id="KW-1185">Reference proteome</keyword>
<gene>
    <name evidence="14" type="ORF">FHETE_4897</name>
</gene>
<keyword evidence="5" id="KW-0819">tRNA processing</keyword>
<dbReference type="GO" id="GO:0042781">
    <property type="term" value="F:3'-tRNA processing endoribonuclease activity"/>
    <property type="evidence" value="ECO:0007669"/>
    <property type="project" value="UniProtKB-EC"/>
</dbReference>